<sequence length="184" mass="20195">MNDKVSGGLLLSARTSNIIGDAYTSSRSCLNVREHHSYGHRYPDVDPGVLIHMYGYPRGVLYAQAQDIRIALPSSPVAGKPTHNRIYLQENTIASHSASTRYSLSHIDRTSCSQSTRPPYTSAGRRPAGSVAPQTYRRTTRRVHSVLRSPSSQQPGQPVHSFWHTSSQIPWGTTAGGAWGARDI</sequence>
<proteinExistence type="predicted"/>
<dbReference type="AlphaFoldDB" id="A0A067MTN8"/>
<dbReference type="EMBL" id="KL198020">
    <property type="protein sequence ID" value="KDQ19113.1"/>
    <property type="molecule type" value="Genomic_DNA"/>
</dbReference>
<dbReference type="Proteomes" id="UP000027195">
    <property type="component" value="Unassembled WGS sequence"/>
</dbReference>
<reference evidence="3" key="1">
    <citation type="journal article" date="2014" name="Proc. Natl. Acad. Sci. U.S.A.">
        <title>Extensive sampling of basidiomycete genomes demonstrates inadequacy of the white-rot/brown-rot paradigm for wood decay fungi.</title>
        <authorList>
            <person name="Riley R."/>
            <person name="Salamov A.A."/>
            <person name="Brown D.W."/>
            <person name="Nagy L.G."/>
            <person name="Floudas D."/>
            <person name="Held B.W."/>
            <person name="Levasseur A."/>
            <person name="Lombard V."/>
            <person name="Morin E."/>
            <person name="Otillar R."/>
            <person name="Lindquist E.A."/>
            <person name="Sun H."/>
            <person name="LaButti K.M."/>
            <person name="Schmutz J."/>
            <person name="Jabbour D."/>
            <person name="Luo H."/>
            <person name="Baker S.E."/>
            <person name="Pisabarro A.G."/>
            <person name="Walton J.D."/>
            <person name="Blanchette R.A."/>
            <person name="Henrissat B."/>
            <person name="Martin F."/>
            <person name="Cullen D."/>
            <person name="Hibbett D.S."/>
            <person name="Grigoriev I.V."/>
        </authorList>
    </citation>
    <scope>NUCLEOTIDE SEQUENCE [LARGE SCALE GENOMIC DNA]</scope>
    <source>
        <strain evidence="3">FD-172 SS1</strain>
    </source>
</reference>
<evidence type="ECO:0000313" key="3">
    <source>
        <dbReference type="Proteomes" id="UP000027195"/>
    </source>
</evidence>
<evidence type="ECO:0000313" key="2">
    <source>
        <dbReference type="EMBL" id="KDQ19113.1"/>
    </source>
</evidence>
<accession>A0A067MTN8</accession>
<gene>
    <name evidence="2" type="ORF">BOTBODRAFT_484235</name>
</gene>
<name>A0A067MTN8_BOTB1</name>
<feature type="compositionally biased region" description="Polar residues" evidence="1">
    <location>
        <begin position="110"/>
        <end position="119"/>
    </location>
</feature>
<dbReference type="HOGENOM" id="CLU_1467929_0_0_1"/>
<protein>
    <submittedName>
        <fullName evidence="2">Uncharacterized protein</fullName>
    </submittedName>
</protein>
<dbReference type="InParanoid" id="A0A067MTN8"/>
<organism evidence="2 3">
    <name type="scientific">Botryobasidium botryosum (strain FD-172 SS1)</name>
    <dbReference type="NCBI Taxonomy" id="930990"/>
    <lineage>
        <taxon>Eukaryota</taxon>
        <taxon>Fungi</taxon>
        <taxon>Dikarya</taxon>
        <taxon>Basidiomycota</taxon>
        <taxon>Agaricomycotina</taxon>
        <taxon>Agaricomycetes</taxon>
        <taxon>Cantharellales</taxon>
        <taxon>Botryobasidiaceae</taxon>
        <taxon>Botryobasidium</taxon>
    </lineage>
</organism>
<feature type="region of interest" description="Disordered" evidence="1">
    <location>
        <begin position="105"/>
        <end position="164"/>
    </location>
</feature>
<keyword evidence="3" id="KW-1185">Reference proteome</keyword>
<evidence type="ECO:0000256" key="1">
    <source>
        <dbReference type="SAM" id="MobiDB-lite"/>
    </source>
</evidence>